<sequence length="559" mass="63021">MPDGLLAVVSEAERNSFPTLSQLSENDVDNIWANVSAFIERHMSMQKGVCIAGLGVFTFSQQKLDVGSKYVLYQRPVFILTEKLCQSHGLKQTKPLAAAGDVPVVQLNFTAVSLGSPFERGVVEGCVREMLLLLLRAVATQRTVFLIFRGIGILSFRHSIVKMKFYRDFISSMDGSGTLLWALTNRPGTSISVVSGNLSSLQRPGSCNAMTFPKMSSGKALREEKGDKDEGSAPEPPDRQAENRKVTRAQPEFKPSTAKANGNSSSDNQHTDIPLEIMERHPKAPKPPDGTTEKVEVKQEATCPSPACLDHTRAGQELCYLCMQRAQRNVPLYLAEERRKQEKEEEKVLLLAEKHKDEQYLKGEQAKQEQKRQDDKKMAAFNLGVAETLRAKNSTRPSQFEGSYIFSKRPATPPRLLKQRCYMKELTEQLTQRRLNHTERCQEQELTERLHQIQLADEFAELKAHELVQKKENMKKLQKALDIQLEHRNPGLPARQPDSVGPVFGVRDSAPALLSEQKQRAQKVCEAQIKAASSKRKEALFSRLSEQRKERDMLQRNQQ</sequence>
<dbReference type="EMBL" id="QNUK01000114">
    <property type="protein sequence ID" value="KAF5901378.1"/>
    <property type="molecule type" value="Genomic_DNA"/>
</dbReference>
<feature type="non-terminal residue" evidence="5">
    <location>
        <position position="1"/>
    </location>
</feature>
<evidence type="ECO:0000256" key="1">
    <source>
        <dbReference type="SAM" id="Coils"/>
    </source>
</evidence>
<reference evidence="5" key="1">
    <citation type="submission" date="2020-07" db="EMBL/GenBank/DDBJ databases">
        <title>Clarias magur genome sequencing, assembly and annotation.</title>
        <authorList>
            <person name="Kushwaha B."/>
            <person name="Kumar R."/>
            <person name="Das P."/>
            <person name="Joshi C.G."/>
            <person name="Kumar D."/>
            <person name="Nagpure N.S."/>
            <person name="Pandey M."/>
            <person name="Agarwal S."/>
            <person name="Srivastava S."/>
            <person name="Singh M."/>
            <person name="Sahoo L."/>
            <person name="Jayasankar P."/>
            <person name="Meher P.K."/>
            <person name="Koringa P.G."/>
            <person name="Iquebal M.A."/>
            <person name="Das S.P."/>
            <person name="Bit A."/>
            <person name="Patnaik S."/>
            <person name="Patel N."/>
            <person name="Shah T.M."/>
            <person name="Hinsu A."/>
            <person name="Jena J.K."/>
        </authorList>
    </citation>
    <scope>NUCLEOTIDE SEQUENCE</scope>
    <source>
        <strain evidence="5">CIFAMagur01</strain>
        <tissue evidence="5">Testis</tissue>
    </source>
</reference>
<proteinExistence type="predicted"/>
<protein>
    <submittedName>
        <fullName evidence="5">Coiled-coil domain-containing protein 81 isoform X1</fullName>
    </submittedName>
</protein>
<dbReference type="OrthoDB" id="125906at2759"/>
<feature type="region of interest" description="Disordered" evidence="2">
    <location>
        <begin position="536"/>
        <end position="559"/>
    </location>
</feature>
<evidence type="ECO:0000313" key="5">
    <source>
        <dbReference type="EMBL" id="KAF5901378.1"/>
    </source>
</evidence>
<name>A0A8J4U6W4_CLAMG</name>
<evidence type="ECO:0000259" key="3">
    <source>
        <dbReference type="Pfam" id="PF14908"/>
    </source>
</evidence>
<feature type="coiled-coil region" evidence="1">
    <location>
        <begin position="460"/>
        <end position="487"/>
    </location>
</feature>
<dbReference type="InterPro" id="IPR028034">
    <property type="entry name" value="HU-CCDC81"/>
</dbReference>
<evidence type="ECO:0000313" key="6">
    <source>
        <dbReference type="Proteomes" id="UP000727407"/>
    </source>
</evidence>
<feature type="compositionally biased region" description="Polar residues" evidence="2">
    <location>
        <begin position="200"/>
        <end position="209"/>
    </location>
</feature>
<evidence type="ECO:0000256" key="2">
    <source>
        <dbReference type="SAM" id="MobiDB-lite"/>
    </source>
</evidence>
<dbReference type="AlphaFoldDB" id="A0A8J4U6W4"/>
<dbReference type="InterPro" id="IPR040673">
    <property type="entry name" value="CCDC81_HU_dom_2"/>
</dbReference>
<feature type="region of interest" description="Disordered" evidence="2">
    <location>
        <begin position="200"/>
        <end position="298"/>
    </location>
</feature>
<comment type="caution">
    <text evidence="5">The sequence shown here is derived from an EMBL/GenBank/DDBJ whole genome shotgun (WGS) entry which is preliminary data.</text>
</comment>
<dbReference type="PANTHER" id="PTHR14362">
    <property type="entry name" value="COILED-COIL DOMAIN-CONTAINING PROTEIN 81"/>
    <property type="match status" value="1"/>
</dbReference>
<dbReference type="GO" id="GO:0005815">
    <property type="term" value="C:microtubule organizing center"/>
    <property type="evidence" value="ECO:0007669"/>
    <property type="project" value="TreeGrafter"/>
</dbReference>
<dbReference type="InterPro" id="IPR026295">
    <property type="entry name" value="CCD81"/>
</dbReference>
<feature type="compositionally biased region" description="Basic and acidic residues" evidence="2">
    <location>
        <begin position="220"/>
        <end position="245"/>
    </location>
</feature>
<gene>
    <name evidence="5" type="ORF">DAT39_008895</name>
</gene>
<dbReference type="Pfam" id="PF14908">
    <property type="entry name" value="HU-CCDC81_euk_1"/>
    <property type="match status" value="1"/>
</dbReference>
<accession>A0A8J4U6W4</accession>
<evidence type="ECO:0000259" key="4">
    <source>
        <dbReference type="Pfam" id="PF18289"/>
    </source>
</evidence>
<keyword evidence="6" id="KW-1185">Reference proteome</keyword>
<dbReference type="Pfam" id="PF18289">
    <property type="entry name" value="HU-CCDC81_euk_2"/>
    <property type="match status" value="1"/>
</dbReference>
<keyword evidence="1" id="KW-0175">Coiled coil</keyword>
<feature type="domain" description="CCDC81 HU" evidence="3">
    <location>
        <begin position="9"/>
        <end position="92"/>
    </location>
</feature>
<feature type="domain" description="CCDC81 HU" evidence="4">
    <location>
        <begin position="103"/>
        <end position="177"/>
    </location>
</feature>
<dbReference type="Proteomes" id="UP000727407">
    <property type="component" value="Unassembled WGS sequence"/>
</dbReference>
<dbReference type="PANTHER" id="PTHR14362:SF2">
    <property type="entry name" value="COILED-COIL DOMAIN-CONTAINING PROTEIN 81"/>
    <property type="match status" value="1"/>
</dbReference>
<feature type="compositionally biased region" description="Polar residues" evidence="2">
    <location>
        <begin position="258"/>
        <end position="268"/>
    </location>
</feature>
<organism evidence="5 6">
    <name type="scientific">Clarias magur</name>
    <name type="common">Asian catfish</name>
    <name type="synonym">Macropteronotus magur</name>
    <dbReference type="NCBI Taxonomy" id="1594786"/>
    <lineage>
        <taxon>Eukaryota</taxon>
        <taxon>Metazoa</taxon>
        <taxon>Chordata</taxon>
        <taxon>Craniata</taxon>
        <taxon>Vertebrata</taxon>
        <taxon>Euteleostomi</taxon>
        <taxon>Actinopterygii</taxon>
        <taxon>Neopterygii</taxon>
        <taxon>Teleostei</taxon>
        <taxon>Ostariophysi</taxon>
        <taxon>Siluriformes</taxon>
        <taxon>Clariidae</taxon>
        <taxon>Clarias</taxon>
    </lineage>
</organism>